<gene>
    <name evidence="2" type="ORF">FPS98_16655</name>
</gene>
<dbReference type="PROSITE" id="PS51186">
    <property type="entry name" value="GNAT"/>
    <property type="match status" value="1"/>
</dbReference>
<dbReference type="RefSeq" id="WP_144617135.1">
    <property type="nucleotide sequence ID" value="NZ_CP042161.1"/>
</dbReference>
<dbReference type="Pfam" id="PF00583">
    <property type="entry name" value="Acetyltransf_1"/>
    <property type="match status" value="1"/>
</dbReference>
<evidence type="ECO:0000313" key="2">
    <source>
        <dbReference type="EMBL" id="QDS35508.1"/>
    </source>
</evidence>
<name>A0A517I9E1_BREBE</name>
<protein>
    <submittedName>
        <fullName evidence="2">GNAT family N-acetyltransferase</fullName>
    </submittedName>
</protein>
<keyword evidence="2" id="KW-0808">Transferase</keyword>
<feature type="domain" description="N-acetyltransferase" evidence="1">
    <location>
        <begin position="3"/>
        <end position="201"/>
    </location>
</feature>
<dbReference type="Proteomes" id="UP000317713">
    <property type="component" value="Chromosome"/>
</dbReference>
<evidence type="ECO:0000313" key="3">
    <source>
        <dbReference type="Proteomes" id="UP000317713"/>
    </source>
</evidence>
<reference evidence="2 3" key="1">
    <citation type="submission" date="2019-07" db="EMBL/GenBank/DDBJ databases">
        <title>Characterization of Brevibacillus brevis HK544, as a potential biocontrol agent.</title>
        <authorList>
            <person name="Kim H."/>
        </authorList>
    </citation>
    <scope>NUCLEOTIDE SEQUENCE [LARGE SCALE GENOMIC DNA]</scope>
    <source>
        <strain evidence="2 3">HK544</strain>
    </source>
</reference>
<accession>A0A517I9E1</accession>
<dbReference type="InterPro" id="IPR016181">
    <property type="entry name" value="Acyl_CoA_acyltransferase"/>
</dbReference>
<dbReference type="CDD" id="cd04301">
    <property type="entry name" value="NAT_SF"/>
    <property type="match status" value="1"/>
</dbReference>
<dbReference type="SUPFAM" id="SSF55729">
    <property type="entry name" value="Acyl-CoA N-acyltransferases (Nat)"/>
    <property type="match status" value="1"/>
</dbReference>
<dbReference type="GO" id="GO:0016747">
    <property type="term" value="F:acyltransferase activity, transferring groups other than amino-acyl groups"/>
    <property type="evidence" value="ECO:0007669"/>
    <property type="project" value="InterPro"/>
</dbReference>
<dbReference type="InterPro" id="IPR000182">
    <property type="entry name" value="GNAT_dom"/>
</dbReference>
<proteinExistence type="predicted"/>
<dbReference type="EMBL" id="CP042161">
    <property type="protein sequence ID" value="QDS35508.1"/>
    <property type="molecule type" value="Genomic_DNA"/>
</dbReference>
<dbReference type="AlphaFoldDB" id="A0A517I9E1"/>
<sequence length="202" mass="22855">MFTLIRADQAKFDVREQMSQIFAEGFTQWLGFFSNDKQTIARAFAHMFVLNQFYVAVTDDRKVASMAACSGGTAPSVKLNPKELRKQLGFYKGTLAGLFLKKEFEATLADPSPVTCSIDFVGTAPEFRGQGAAMMILRHIMENTPYEQFFIEEVADSNIPAVKLYQKLGFQEYKRKPVPLKRAEKIGINHFKSLKYEKSLKG</sequence>
<organism evidence="2 3">
    <name type="scientific">Brevibacillus brevis</name>
    <name type="common">Bacillus brevis</name>
    <dbReference type="NCBI Taxonomy" id="1393"/>
    <lineage>
        <taxon>Bacteria</taxon>
        <taxon>Bacillati</taxon>
        <taxon>Bacillota</taxon>
        <taxon>Bacilli</taxon>
        <taxon>Bacillales</taxon>
        <taxon>Paenibacillaceae</taxon>
        <taxon>Brevibacillus</taxon>
    </lineage>
</organism>
<dbReference type="Gene3D" id="3.40.630.30">
    <property type="match status" value="1"/>
</dbReference>
<evidence type="ECO:0000259" key="1">
    <source>
        <dbReference type="PROSITE" id="PS51186"/>
    </source>
</evidence>